<dbReference type="PROSITE" id="PS50878">
    <property type="entry name" value="RT_POL"/>
    <property type="match status" value="1"/>
</dbReference>
<dbReference type="EMBL" id="MG011535">
    <property type="protein sequence ID" value="QCQ81929.1"/>
    <property type="molecule type" value="Genomic_DNA"/>
</dbReference>
<dbReference type="InterPro" id="IPR000477">
    <property type="entry name" value="RT_dom"/>
</dbReference>
<protein>
    <recommendedName>
        <fullName evidence="1">Reverse transcriptase domain-containing protein</fullName>
    </recommendedName>
</protein>
<evidence type="ECO:0000259" key="1">
    <source>
        <dbReference type="PROSITE" id="PS50878"/>
    </source>
</evidence>
<feature type="domain" description="Reverse transcriptase" evidence="1">
    <location>
        <begin position="1"/>
        <end position="112"/>
    </location>
</feature>
<evidence type="ECO:0000313" key="2">
    <source>
        <dbReference type="EMBL" id="QCQ81929.1"/>
    </source>
</evidence>
<reference evidence="2" key="1">
    <citation type="journal article" date="2019" name="Plant Syst. Evol.">
        <title>Analyses of mitochondrial genomes of the genus Ammopiptanthus provide new insights into the evolution of legume plants.</title>
        <authorList>
            <person name="Feng L."/>
            <person name="Li N."/>
            <person name="Yang W."/>
            <person name="Li Y."/>
            <person name="Wang C.-M."/>
            <person name="Tong S.-W."/>
            <person name="He J.-X."/>
        </authorList>
    </citation>
    <scope>NUCLEOTIDE SEQUENCE</scope>
</reference>
<organism evidence="2">
    <name type="scientific">Ammopiptanthus mongolicus</name>
    <name type="common">Piptanthus mongolicus</name>
    <dbReference type="NCBI Taxonomy" id="126911"/>
    <lineage>
        <taxon>Eukaryota</taxon>
        <taxon>Viridiplantae</taxon>
        <taxon>Streptophyta</taxon>
        <taxon>Embryophyta</taxon>
        <taxon>Tracheophyta</taxon>
        <taxon>Spermatophyta</taxon>
        <taxon>Magnoliopsida</taxon>
        <taxon>eudicotyledons</taxon>
        <taxon>Gunneridae</taxon>
        <taxon>Pentapetalae</taxon>
        <taxon>rosids</taxon>
        <taxon>fabids</taxon>
        <taxon>Fabales</taxon>
        <taxon>Fabaceae</taxon>
        <taxon>Papilionoideae</taxon>
        <taxon>50 kb inversion clade</taxon>
        <taxon>genistoids sensu lato</taxon>
        <taxon>core genistoids</taxon>
        <taxon>Sophoreae</taxon>
        <taxon>Ammopiptanthus</taxon>
    </lineage>
</organism>
<gene>
    <name evidence="2" type="primary">orf135</name>
</gene>
<keyword evidence="2" id="KW-0496">Mitochondrion</keyword>
<name>A0A4P8PFR5_AMMMO</name>
<dbReference type="Pfam" id="PF00078">
    <property type="entry name" value="RVT_1"/>
    <property type="match status" value="1"/>
</dbReference>
<dbReference type="AlphaFoldDB" id="A0A4P8PFR5"/>
<geneLocation type="mitochondrion" evidence="2"/>
<dbReference type="PANTHER" id="PTHR33116:SF78">
    <property type="entry name" value="OS12G0587133 PROTEIN"/>
    <property type="match status" value="1"/>
</dbReference>
<dbReference type="PANTHER" id="PTHR33116">
    <property type="entry name" value="REVERSE TRANSCRIPTASE ZINC-BINDING DOMAIN-CONTAINING PROTEIN-RELATED-RELATED"/>
    <property type="match status" value="1"/>
</dbReference>
<sequence length="112" mass="12882">MKAYDTVRWDFINNVLKIVGFPDTMVRWIMECVTTPRFSVNINGELNGYFPGTRGLRQGDAMSEYILFLVMEAFSGLLDSAITDGKFQFHSICRKERISHLCFADDLLSFLQ</sequence>
<accession>A0A4P8PFR5</accession>
<proteinExistence type="predicted"/>